<evidence type="ECO:0000313" key="3">
    <source>
        <dbReference type="EMBL" id="CAH1783369.1"/>
    </source>
</evidence>
<evidence type="ECO:0008006" key="5">
    <source>
        <dbReference type="Google" id="ProtNLM"/>
    </source>
</evidence>
<sequence>MSQGTPWISPTLLSERTIRILSIVTVVCGGLSIVLGIVSLNIGVGTSVGATALLAGPFLLVAGLFGIVSMHSKTRCAVLTFFILSVIACCMCMVLAVACAVFLRKEVDDDTTSKGAKVAVDTLLILAALTALVTTLWACALCAIALNMVCGKQMDSDEMTANKGFDNPGSTTVDNVEQSNPKGQKTDENILVTS</sequence>
<name>A0A8S4NSC6_OWEFU</name>
<feature type="transmembrane region" description="Helical" evidence="2">
    <location>
        <begin position="48"/>
        <end position="67"/>
    </location>
</feature>
<keyword evidence="2" id="KW-0472">Membrane</keyword>
<evidence type="ECO:0000256" key="1">
    <source>
        <dbReference type="SAM" id="MobiDB-lite"/>
    </source>
</evidence>
<dbReference type="Proteomes" id="UP000749559">
    <property type="component" value="Unassembled WGS sequence"/>
</dbReference>
<dbReference type="EMBL" id="CAIIXF020000005">
    <property type="protein sequence ID" value="CAH1783369.1"/>
    <property type="molecule type" value="Genomic_DNA"/>
</dbReference>
<gene>
    <name evidence="3" type="ORF">OFUS_LOCUS9716</name>
</gene>
<proteinExistence type="predicted"/>
<dbReference type="AlphaFoldDB" id="A0A8S4NSC6"/>
<keyword evidence="4" id="KW-1185">Reference proteome</keyword>
<feature type="region of interest" description="Disordered" evidence="1">
    <location>
        <begin position="161"/>
        <end position="194"/>
    </location>
</feature>
<feature type="transmembrane region" description="Helical" evidence="2">
    <location>
        <begin position="123"/>
        <end position="146"/>
    </location>
</feature>
<feature type="compositionally biased region" description="Polar residues" evidence="1">
    <location>
        <begin position="168"/>
        <end position="183"/>
    </location>
</feature>
<feature type="transmembrane region" description="Helical" evidence="2">
    <location>
        <begin position="79"/>
        <end position="103"/>
    </location>
</feature>
<evidence type="ECO:0000313" key="4">
    <source>
        <dbReference type="Proteomes" id="UP000749559"/>
    </source>
</evidence>
<accession>A0A8S4NSC6</accession>
<protein>
    <recommendedName>
        <fullName evidence="5">Transmembrane protein</fullName>
    </recommendedName>
</protein>
<comment type="caution">
    <text evidence="3">The sequence shown here is derived from an EMBL/GenBank/DDBJ whole genome shotgun (WGS) entry which is preliminary data.</text>
</comment>
<keyword evidence="2" id="KW-1133">Transmembrane helix</keyword>
<keyword evidence="2" id="KW-0812">Transmembrane</keyword>
<feature type="transmembrane region" description="Helical" evidence="2">
    <location>
        <begin position="20"/>
        <end position="42"/>
    </location>
</feature>
<reference evidence="3" key="1">
    <citation type="submission" date="2022-03" db="EMBL/GenBank/DDBJ databases">
        <authorList>
            <person name="Martin C."/>
        </authorList>
    </citation>
    <scope>NUCLEOTIDE SEQUENCE</scope>
</reference>
<organism evidence="3 4">
    <name type="scientific">Owenia fusiformis</name>
    <name type="common">Polychaete worm</name>
    <dbReference type="NCBI Taxonomy" id="6347"/>
    <lineage>
        <taxon>Eukaryota</taxon>
        <taxon>Metazoa</taxon>
        <taxon>Spiralia</taxon>
        <taxon>Lophotrochozoa</taxon>
        <taxon>Annelida</taxon>
        <taxon>Polychaeta</taxon>
        <taxon>Sedentaria</taxon>
        <taxon>Canalipalpata</taxon>
        <taxon>Sabellida</taxon>
        <taxon>Oweniida</taxon>
        <taxon>Oweniidae</taxon>
        <taxon>Owenia</taxon>
    </lineage>
</organism>
<evidence type="ECO:0000256" key="2">
    <source>
        <dbReference type="SAM" id="Phobius"/>
    </source>
</evidence>